<name>A0AC61RJ54_9BACT</name>
<dbReference type="Proteomes" id="UP000306319">
    <property type="component" value="Unassembled WGS sequence"/>
</dbReference>
<sequence length="277" mass="31584">MQSILINNYEETLWFSIVDHDCYCEHRVPRHVLMWIRSGHLRVERDGEVITAGPGDVIFIRRDCNASIAKLSDGDTPYRSIAVTLGRNVLKGYAYRNVNELERIRRGRLTPIAGAATILPSTMELKSLFHSLVPYADEAVMPSERMLASKIDETIGAILLADVRLHATLFDFQDPWKIDILEFLEGNFTQDLTMEEMASYTGRSLATFKRDFSKVSDTTPQKWLINRRLEYAAQLLSEGRGKPSSVYIASGFRNRTHFLSAFKHKFGHTPSEHYANI</sequence>
<protein>
    <submittedName>
        <fullName evidence="1">AraC family transcriptional regulator</fullName>
    </submittedName>
</protein>
<proteinExistence type="predicted"/>
<evidence type="ECO:0000313" key="2">
    <source>
        <dbReference type="Proteomes" id="UP000306319"/>
    </source>
</evidence>
<keyword evidence="2" id="KW-1185">Reference proteome</keyword>
<reference evidence="1" key="1">
    <citation type="submission" date="2019-04" db="EMBL/GenBank/DDBJ databases">
        <title>Microbes associate with the intestines of laboratory mice.</title>
        <authorList>
            <person name="Navarre W."/>
            <person name="Wong E."/>
            <person name="Huang K."/>
            <person name="Tropini C."/>
            <person name="Ng K."/>
            <person name="Yu B."/>
        </authorList>
    </citation>
    <scope>NUCLEOTIDE SEQUENCE</scope>
    <source>
        <strain evidence="1">NM04_E33</strain>
    </source>
</reference>
<dbReference type="EMBL" id="SRYB01000011">
    <property type="protein sequence ID" value="TGY78737.1"/>
    <property type="molecule type" value="Genomic_DNA"/>
</dbReference>
<evidence type="ECO:0000313" key="1">
    <source>
        <dbReference type="EMBL" id="TGY78737.1"/>
    </source>
</evidence>
<gene>
    <name evidence="1" type="ORF">E5331_09190</name>
</gene>
<comment type="caution">
    <text evidence="1">The sequence shown here is derived from an EMBL/GenBank/DDBJ whole genome shotgun (WGS) entry which is preliminary data.</text>
</comment>
<organism evidence="1 2">
    <name type="scientific">Lepagella muris</name>
    <dbReference type="NCBI Taxonomy" id="3032870"/>
    <lineage>
        <taxon>Bacteria</taxon>
        <taxon>Pseudomonadati</taxon>
        <taxon>Bacteroidota</taxon>
        <taxon>Bacteroidia</taxon>
        <taxon>Bacteroidales</taxon>
        <taxon>Muribaculaceae</taxon>
        <taxon>Lepagella</taxon>
    </lineage>
</organism>
<accession>A0AC61RJ54</accession>